<evidence type="ECO:0008006" key="3">
    <source>
        <dbReference type="Google" id="ProtNLM"/>
    </source>
</evidence>
<dbReference type="VEuPathDB" id="VectorBase:HLOH_064029"/>
<accession>A0A9J6FHL7</accession>
<evidence type="ECO:0000313" key="2">
    <source>
        <dbReference type="Proteomes" id="UP000821853"/>
    </source>
</evidence>
<dbReference type="OMA" id="RRTECEW"/>
<comment type="caution">
    <text evidence="1">The sequence shown here is derived from an EMBL/GenBank/DDBJ whole genome shotgun (WGS) entry which is preliminary data.</text>
</comment>
<keyword evidence="2" id="KW-1185">Reference proteome</keyword>
<sequence>MNQQAQISTLLKFISSSTGPFQCAPSDPSMTVTLIAVVICRARTISFCIRKRILPEDVRSLFGGFLPSAGHIASVCKIMSAEFHRQARLYRQLLAAQLLNFGCPSGASRRFREYHLLAARTTEFIWTLQLTYLRNSVKVKPQTAKQQIHALEPLDLPPDVIRVLSLGPKFAVQPKSSPPELLPFVPDISRNAPISEQERCIYEGVDVLSRTRPAPSSLAIKRIRTFLEERGLAVLPADQEGGFCYFIIQAL</sequence>
<organism evidence="1 2">
    <name type="scientific">Haemaphysalis longicornis</name>
    <name type="common">Bush tick</name>
    <dbReference type="NCBI Taxonomy" id="44386"/>
    <lineage>
        <taxon>Eukaryota</taxon>
        <taxon>Metazoa</taxon>
        <taxon>Ecdysozoa</taxon>
        <taxon>Arthropoda</taxon>
        <taxon>Chelicerata</taxon>
        <taxon>Arachnida</taxon>
        <taxon>Acari</taxon>
        <taxon>Parasitiformes</taxon>
        <taxon>Ixodida</taxon>
        <taxon>Ixodoidea</taxon>
        <taxon>Ixodidae</taxon>
        <taxon>Haemaphysalinae</taxon>
        <taxon>Haemaphysalis</taxon>
    </lineage>
</organism>
<reference evidence="1 2" key="1">
    <citation type="journal article" date="2020" name="Cell">
        <title>Large-Scale Comparative Analyses of Tick Genomes Elucidate Their Genetic Diversity and Vector Capacities.</title>
        <authorList>
            <consortium name="Tick Genome and Microbiome Consortium (TIGMIC)"/>
            <person name="Jia N."/>
            <person name="Wang J."/>
            <person name="Shi W."/>
            <person name="Du L."/>
            <person name="Sun Y."/>
            <person name="Zhan W."/>
            <person name="Jiang J.F."/>
            <person name="Wang Q."/>
            <person name="Zhang B."/>
            <person name="Ji P."/>
            <person name="Bell-Sakyi L."/>
            <person name="Cui X.M."/>
            <person name="Yuan T.T."/>
            <person name="Jiang B.G."/>
            <person name="Yang W.F."/>
            <person name="Lam T.T."/>
            <person name="Chang Q.C."/>
            <person name="Ding S.J."/>
            <person name="Wang X.J."/>
            <person name="Zhu J.G."/>
            <person name="Ruan X.D."/>
            <person name="Zhao L."/>
            <person name="Wei J.T."/>
            <person name="Ye R.Z."/>
            <person name="Que T.C."/>
            <person name="Du C.H."/>
            <person name="Zhou Y.H."/>
            <person name="Cheng J.X."/>
            <person name="Dai P.F."/>
            <person name="Guo W.B."/>
            <person name="Han X.H."/>
            <person name="Huang E.J."/>
            <person name="Li L.F."/>
            <person name="Wei W."/>
            <person name="Gao Y.C."/>
            <person name="Liu J.Z."/>
            <person name="Shao H.Z."/>
            <person name="Wang X."/>
            <person name="Wang C.C."/>
            <person name="Yang T.C."/>
            <person name="Huo Q.B."/>
            <person name="Li W."/>
            <person name="Chen H.Y."/>
            <person name="Chen S.E."/>
            <person name="Zhou L.G."/>
            <person name="Ni X.B."/>
            <person name="Tian J.H."/>
            <person name="Sheng Y."/>
            <person name="Liu T."/>
            <person name="Pan Y.S."/>
            <person name="Xia L.Y."/>
            <person name="Li J."/>
            <person name="Zhao F."/>
            <person name="Cao W.C."/>
        </authorList>
    </citation>
    <scope>NUCLEOTIDE SEQUENCE [LARGE SCALE GENOMIC DNA]</scope>
    <source>
        <strain evidence="1">HaeL-2018</strain>
    </source>
</reference>
<evidence type="ECO:0000313" key="1">
    <source>
        <dbReference type="EMBL" id="KAH9361388.1"/>
    </source>
</evidence>
<name>A0A9J6FHL7_HAELO</name>
<gene>
    <name evidence="1" type="ORF">HPB48_005237</name>
</gene>
<dbReference type="Proteomes" id="UP000821853">
    <property type="component" value="Chromosome 1"/>
</dbReference>
<protein>
    <recommendedName>
        <fullName evidence="3">Tick transposon</fullName>
    </recommendedName>
</protein>
<dbReference type="OrthoDB" id="10472365at2759"/>
<dbReference type="AlphaFoldDB" id="A0A9J6FHL7"/>
<proteinExistence type="predicted"/>
<dbReference type="EMBL" id="JABSTR010000001">
    <property type="protein sequence ID" value="KAH9361388.1"/>
    <property type="molecule type" value="Genomic_DNA"/>
</dbReference>